<dbReference type="InterPro" id="IPR018973">
    <property type="entry name" value="MZB"/>
</dbReference>
<accession>A0A7K3NQS0</accession>
<dbReference type="GO" id="GO:0036297">
    <property type="term" value="P:interstrand cross-link repair"/>
    <property type="evidence" value="ECO:0007669"/>
    <property type="project" value="TreeGrafter"/>
</dbReference>
<dbReference type="SMART" id="SM00490">
    <property type="entry name" value="HELICc"/>
    <property type="match status" value="1"/>
</dbReference>
<dbReference type="Pfam" id="PF22982">
    <property type="entry name" value="WHD_HRQ1"/>
    <property type="match status" value="1"/>
</dbReference>
<gene>
    <name evidence="5" type="ORF">G3N56_17590</name>
</gene>
<name>A0A7K3NQS0_9BACT</name>
<dbReference type="GO" id="GO:0006289">
    <property type="term" value="P:nucleotide-excision repair"/>
    <property type="evidence" value="ECO:0007669"/>
    <property type="project" value="TreeGrafter"/>
</dbReference>
<dbReference type="PROSITE" id="PS51192">
    <property type="entry name" value="HELICASE_ATP_BIND_1"/>
    <property type="match status" value="1"/>
</dbReference>
<feature type="non-terminal residue" evidence="5">
    <location>
        <position position="757"/>
    </location>
</feature>
<dbReference type="InterPro" id="IPR027417">
    <property type="entry name" value="P-loop_NTPase"/>
</dbReference>
<evidence type="ECO:0000313" key="6">
    <source>
        <dbReference type="Proteomes" id="UP000469724"/>
    </source>
</evidence>
<evidence type="ECO:0000259" key="3">
    <source>
        <dbReference type="PROSITE" id="PS51192"/>
    </source>
</evidence>
<dbReference type="PANTHER" id="PTHR47957:SF3">
    <property type="entry name" value="ATP-DEPENDENT HELICASE HRQ1"/>
    <property type="match status" value="1"/>
</dbReference>
<reference evidence="5 6" key="1">
    <citation type="submission" date="2020-02" db="EMBL/GenBank/DDBJ databases">
        <title>Comparative genomics of sulfur disproportionating microorganisms.</title>
        <authorList>
            <person name="Ward L.M."/>
            <person name="Bertran E."/>
            <person name="Johnston D.T."/>
        </authorList>
    </citation>
    <scope>NUCLEOTIDE SEQUENCE [LARGE SCALE GENOMIC DNA]</scope>
    <source>
        <strain evidence="5 6">DSM 3696</strain>
    </source>
</reference>
<evidence type="ECO:0000256" key="1">
    <source>
        <dbReference type="ARBA" id="ARBA00022741"/>
    </source>
</evidence>
<evidence type="ECO:0000259" key="4">
    <source>
        <dbReference type="PROSITE" id="PS51194"/>
    </source>
</evidence>
<sequence>METRDIAEYIRALLASESLGGFVAHHRLIPGRDARTAATLRPWPAILTELLAAKGIDSLYSHQATACDLIRAGRHVAVATPTASGKSLIYLLPVLEQFLRDPESRAVFLFPLKALAQDQLRVIEELLAPLPPSARPRAAIFDGDTSSHFRRKLRDNPPNILLTNPEMLHLALLPHHENWSAFFAGLTHVVVDEMHTYRGVMGSHMAHVFRRLTRICGRYGAHPAFVFCSATIGNPGELARDLTDLDVTAITDSGAPTGPRHFVFVNPPGSPATAAVNLLRAALHRELRTIVYTQSRKMTELIAMWLSEKADKDGVNASRVSAYRSGFLPEERREIEARMTSGELLAVVSTSALELGIDIGGLDLCVLAGYPGSVMSTWQRGGRVGRSRRESAVALIAGEDALDQYFMRNPADFFDRPPESAVINPANPAIAARHLECAASEMPLRAGEPYLADPEFRAERDRLADAGLLLADEDGSRWYAARKRPHRDVNLRGTGGRFRIEAEGQTLGEIDEHRAFRETHQGAIYLHRGRTFEIADMDLATRKVTAVACRADYYTKARGHKSTEILAVSGQAAAYGARVYCGRLKVTEWITGYERRRVRGGTLLGIVPLDLPPLTFETDGFWYAIPREVQEEMDARLFHFMGGIHAMEHALIGILPLLVLTDRNDLGGISTPLHEQVGRAAVFVYDGIPGGMGLTKMAFARAAEALSRTLAVIASCECETGCPSCVHSPKCGSGNRPIDKAAAQFLLERLTSRAPEP</sequence>
<dbReference type="Pfam" id="PF00270">
    <property type="entry name" value="DEAD"/>
    <property type="match status" value="1"/>
</dbReference>
<keyword evidence="2" id="KW-0067">ATP-binding</keyword>
<dbReference type="SUPFAM" id="SSF52540">
    <property type="entry name" value="P-loop containing nucleoside triphosphate hydrolases"/>
    <property type="match status" value="1"/>
</dbReference>
<dbReference type="PANTHER" id="PTHR47957">
    <property type="entry name" value="ATP-DEPENDENT HELICASE HRQ1"/>
    <property type="match status" value="1"/>
</dbReference>
<dbReference type="AlphaFoldDB" id="A0A7K3NQS0"/>
<keyword evidence="5" id="KW-0347">Helicase</keyword>
<dbReference type="Pfam" id="PF00271">
    <property type="entry name" value="Helicase_C"/>
    <property type="match status" value="1"/>
</dbReference>
<dbReference type="InterPro" id="IPR011545">
    <property type="entry name" value="DEAD/DEAH_box_helicase_dom"/>
</dbReference>
<dbReference type="EMBL" id="JAAGRQ010000113">
    <property type="protein sequence ID" value="NDY58550.1"/>
    <property type="molecule type" value="Genomic_DNA"/>
</dbReference>
<dbReference type="GO" id="GO:0005524">
    <property type="term" value="F:ATP binding"/>
    <property type="evidence" value="ECO:0007669"/>
    <property type="project" value="UniProtKB-KW"/>
</dbReference>
<dbReference type="Proteomes" id="UP000469724">
    <property type="component" value="Unassembled WGS sequence"/>
</dbReference>
<dbReference type="CDD" id="cd17923">
    <property type="entry name" value="DEXHc_Hrq1-like"/>
    <property type="match status" value="1"/>
</dbReference>
<dbReference type="GO" id="GO:0043138">
    <property type="term" value="F:3'-5' DNA helicase activity"/>
    <property type="evidence" value="ECO:0007669"/>
    <property type="project" value="TreeGrafter"/>
</dbReference>
<evidence type="ECO:0000256" key="2">
    <source>
        <dbReference type="ARBA" id="ARBA00022840"/>
    </source>
</evidence>
<dbReference type="GO" id="GO:0003676">
    <property type="term" value="F:nucleic acid binding"/>
    <property type="evidence" value="ECO:0007669"/>
    <property type="project" value="InterPro"/>
</dbReference>
<comment type="caution">
    <text evidence="5">The sequence shown here is derived from an EMBL/GenBank/DDBJ whole genome shotgun (WGS) entry which is preliminary data.</text>
</comment>
<dbReference type="CDD" id="cd18797">
    <property type="entry name" value="SF2_C_Hrq"/>
    <property type="match status" value="1"/>
</dbReference>
<keyword evidence="6" id="KW-1185">Reference proteome</keyword>
<protein>
    <submittedName>
        <fullName evidence="5">DEAD/DEAH box helicase</fullName>
    </submittedName>
</protein>
<dbReference type="Gene3D" id="3.40.50.300">
    <property type="entry name" value="P-loop containing nucleotide triphosphate hydrolases"/>
    <property type="match status" value="2"/>
</dbReference>
<dbReference type="Pfam" id="PF09369">
    <property type="entry name" value="MZB"/>
    <property type="match status" value="1"/>
</dbReference>
<dbReference type="SMART" id="SM00487">
    <property type="entry name" value="DEXDc"/>
    <property type="match status" value="1"/>
</dbReference>
<evidence type="ECO:0000313" key="5">
    <source>
        <dbReference type="EMBL" id="NDY58550.1"/>
    </source>
</evidence>
<dbReference type="InterPro" id="IPR055227">
    <property type="entry name" value="HRQ1_WHD"/>
</dbReference>
<dbReference type="RefSeq" id="WP_163303622.1">
    <property type="nucleotide sequence ID" value="NZ_JAAGRQ010000113.1"/>
</dbReference>
<feature type="domain" description="Helicase ATP-binding" evidence="3">
    <location>
        <begin position="67"/>
        <end position="250"/>
    </location>
</feature>
<dbReference type="InterPro" id="IPR014001">
    <property type="entry name" value="Helicase_ATP-bd"/>
</dbReference>
<dbReference type="InterPro" id="IPR001650">
    <property type="entry name" value="Helicase_C-like"/>
</dbReference>
<keyword evidence="1" id="KW-0547">Nucleotide-binding</keyword>
<keyword evidence="5" id="KW-0378">Hydrolase</keyword>
<proteinExistence type="predicted"/>
<feature type="domain" description="Helicase C-terminal" evidence="4">
    <location>
        <begin position="278"/>
        <end position="429"/>
    </location>
</feature>
<dbReference type="PROSITE" id="PS51194">
    <property type="entry name" value="HELICASE_CTER"/>
    <property type="match status" value="1"/>
</dbReference>
<organism evidence="5 6">
    <name type="scientific">Desulfolutivibrio sulfodismutans</name>
    <dbReference type="NCBI Taxonomy" id="63561"/>
    <lineage>
        <taxon>Bacteria</taxon>
        <taxon>Pseudomonadati</taxon>
        <taxon>Thermodesulfobacteriota</taxon>
        <taxon>Desulfovibrionia</taxon>
        <taxon>Desulfovibrionales</taxon>
        <taxon>Desulfovibrionaceae</taxon>
        <taxon>Desulfolutivibrio</taxon>
    </lineage>
</organism>